<name>A0A2T3ARK8_AMORE</name>
<accession>A0A2T3ARK8</accession>
<sequence>MWLDAGEVKGSMKNIYLSPILKEYLKKNGPDANLAVGTIDQNTPAEDQPQAGKDMWEGMAEEAKAKLG</sequence>
<dbReference type="EMBL" id="KZ679017">
    <property type="protein sequence ID" value="PSS09009.1"/>
    <property type="molecule type" value="Genomic_DNA"/>
</dbReference>
<keyword evidence="2" id="KW-1185">Reference proteome</keyword>
<dbReference type="AlphaFoldDB" id="A0A2T3ARK8"/>
<dbReference type="OrthoDB" id="4387771at2759"/>
<reference evidence="1 2" key="1">
    <citation type="journal article" date="2018" name="New Phytol.">
        <title>Comparative genomics and transcriptomics depict ericoid mycorrhizal fungi as versatile saprotrophs and plant mutualists.</title>
        <authorList>
            <person name="Martino E."/>
            <person name="Morin E."/>
            <person name="Grelet G.A."/>
            <person name="Kuo A."/>
            <person name="Kohler A."/>
            <person name="Daghino S."/>
            <person name="Barry K.W."/>
            <person name="Cichocki N."/>
            <person name="Clum A."/>
            <person name="Dockter R.B."/>
            <person name="Hainaut M."/>
            <person name="Kuo R.C."/>
            <person name="LaButti K."/>
            <person name="Lindahl B.D."/>
            <person name="Lindquist E.A."/>
            <person name="Lipzen A."/>
            <person name="Khouja H.R."/>
            <person name="Magnuson J."/>
            <person name="Murat C."/>
            <person name="Ohm R.A."/>
            <person name="Singer S.W."/>
            <person name="Spatafora J.W."/>
            <person name="Wang M."/>
            <person name="Veneault-Fourrey C."/>
            <person name="Henrissat B."/>
            <person name="Grigoriev I.V."/>
            <person name="Martin F.M."/>
            <person name="Perotto S."/>
        </authorList>
    </citation>
    <scope>NUCLEOTIDE SEQUENCE [LARGE SCALE GENOMIC DNA]</scope>
    <source>
        <strain evidence="1 2">ATCC 22711</strain>
    </source>
</reference>
<dbReference type="RefSeq" id="XP_024717307.1">
    <property type="nucleotide sequence ID" value="XM_024867065.1"/>
</dbReference>
<evidence type="ECO:0000313" key="2">
    <source>
        <dbReference type="Proteomes" id="UP000241818"/>
    </source>
</evidence>
<evidence type="ECO:0000313" key="1">
    <source>
        <dbReference type="EMBL" id="PSS09009.1"/>
    </source>
</evidence>
<proteinExistence type="predicted"/>
<gene>
    <name evidence="1" type="ORF">M430DRAFT_37135</name>
</gene>
<dbReference type="Proteomes" id="UP000241818">
    <property type="component" value="Unassembled WGS sequence"/>
</dbReference>
<organism evidence="1 2">
    <name type="scientific">Amorphotheca resinae ATCC 22711</name>
    <dbReference type="NCBI Taxonomy" id="857342"/>
    <lineage>
        <taxon>Eukaryota</taxon>
        <taxon>Fungi</taxon>
        <taxon>Dikarya</taxon>
        <taxon>Ascomycota</taxon>
        <taxon>Pezizomycotina</taxon>
        <taxon>Leotiomycetes</taxon>
        <taxon>Helotiales</taxon>
        <taxon>Amorphothecaceae</taxon>
        <taxon>Amorphotheca</taxon>
    </lineage>
</organism>
<dbReference type="InParanoid" id="A0A2T3ARK8"/>
<protein>
    <submittedName>
        <fullName evidence="1">Uncharacterized protein</fullName>
    </submittedName>
</protein>
<dbReference type="GeneID" id="36575146"/>